<dbReference type="InterPro" id="IPR032387">
    <property type="entry name" value="ACAS_N"/>
</dbReference>
<evidence type="ECO:0000259" key="6">
    <source>
        <dbReference type="Pfam" id="PF13193"/>
    </source>
</evidence>
<keyword evidence="4" id="KW-0067">ATP-binding</keyword>
<keyword evidence="9" id="KW-1185">Reference proteome</keyword>
<dbReference type="Gene3D" id="3.30.300.30">
    <property type="match status" value="1"/>
</dbReference>
<dbReference type="GO" id="GO:0030729">
    <property type="term" value="F:acetoacetate-CoA ligase activity"/>
    <property type="evidence" value="ECO:0007669"/>
    <property type="project" value="UniProtKB-EC"/>
</dbReference>
<dbReference type="SUPFAM" id="SSF56801">
    <property type="entry name" value="Acetyl-CoA synthetase-like"/>
    <property type="match status" value="1"/>
</dbReference>
<evidence type="ECO:0000256" key="4">
    <source>
        <dbReference type="ARBA" id="ARBA00022840"/>
    </source>
</evidence>
<comment type="similarity">
    <text evidence="1">Belongs to the ATP-dependent AMP-binding enzyme family.</text>
</comment>
<dbReference type="GO" id="GO:0006629">
    <property type="term" value="P:lipid metabolic process"/>
    <property type="evidence" value="ECO:0007669"/>
    <property type="project" value="InterPro"/>
</dbReference>
<evidence type="ECO:0000256" key="1">
    <source>
        <dbReference type="ARBA" id="ARBA00006432"/>
    </source>
</evidence>
<dbReference type="Pfam" id="PF00501">
    <property type="entry name" value="AMP-binding"/>
    <property type="match status" value="1"/>
</dbReference>
<dbReference type="InterPro" id="IPR000873">
    <property type="entry name" value="AMP-dep_synth/lig_dom"/>
</dbReference>
<dbReference type="GO" id="GO:0005524">
    <property type="term" value="F:ATP binding"/>
    <property type="evidence" value="ECO:0007669"/>
    <property type="project" value="UniProtKB-KW"/>
</dbReference>
<dbReference type="PANTHER" id="PTHR42921">
    <property type="entry name" value="ACETOACETYL-COA SYNTHETASE"/>
    <property type="match status" value="1"/>
</dbReference>
<sequence length="691" mass="76147">MATQRGVVVHADPIDSTATGELLWTPPAQLPADSTLRGYLDWLPQRFRGTDITGSYQELYRWSVDHLEDFWASVWEYFEVAGSRPDPEVLPTRVMPGAQWFPGSRLNWARHLLRKADEGRPALISVTEGGAPVELSWAQLRRQVGAFAASLRDLGVRPGDRVVGYLPNIPQAVVALLACASIGAVWSACGPEFGAAGALDRFGQLEPVVLIAADGFPNAGRWTDRRSTVAQLRDSLPTLRHTVHVRYLPTGDQAPAATAGKQDRERDREHDWEVLASGESELDFVDLPFDHPLWVLYSSGTTGRPKGLVHSHGGILLEQLKTSGLQLDLKAGDRFLWHTSTSWMMWNYLLAALLQGAVPVLYDGSPGYPRIGALWQLVDDCRITHLGVSPSYLMACRKVGLVPREAYRLTSLRMLGCTGAPLPASGYRWVYEEVKADLWLNSTSGGTDVCTAFVAGSPLLPVHSGELQARALGCRVEAYDDQGRSVTGTVGDLMLTAPMPSMPVYFWDDRDGQRYREAYFEQYPRTWRHGDWCTITERGSVLIHGRSDSTLNKGGVRMGSADIHDVVERLPEVADSLVVGVELPDGGYWMPLFVKLAEGAELTPALRKRVGTALREALTPRHVPDEVVEVPGVPRTKTGKRLEVPVKRLFLGTPLESAVNLATVDQPELIHWFDDFARARLAGNSEQTEGV</sequence>
<evidence type="ECO:0000313" key="9">
    <source>
        <dbReference type="Proteomes" id="UP000540506"/>
    </source>
</evidence>
<evidence type="ECO:0000256" key="2">
    <source>
        <dbReference type="ARBA" id="ARBA00022598"/>
    </source>
</evidence>
<dbReference type="PROSITE" id="PS00455">
    <property type="entry name" value="AMP_BINDING"/>
    <property type="match status" value="1"/>
</dbReference>
<feature type="domain" description="Acetyl-coenzyme A synthetase N-terminal" evidence="7">
    <location>
        <begin position="56"/>
        <end position="109"/>
    </location>
</feature>
<name>A0A7W7QYF2_KITKI</name>
<evidence type="ECO:0000256" key="3">
    <source>
        <dbReference type="ARBA" id="ARBA00022741"/>
    </source>
</evidence>
<dbReference type="Pfam" id="PF16177">
    <property type="entry name" value="ACAS_N"/>
    <property type="match status" value="1"/>
</dbReference>
<dbReference type="NCBIfam" id="NF002937">
    <property type="entry name" value="PRK03584.1"/>
    <property type="match status" value="1"/>
</dbReference>
<dbReference type="NCBIfam" id="TIGR01217">
    <property type="entry name" value="ac_ac_CoA_syn"/>
    <property type="match status" value="1"/>
</dbReference>
<protein>
    <submittedName>
        <fullName evidence="8">Acetoacetyl-CoA synthetase</fullName>
        <ecNumber evidence="8">6.2.1.16</ecNumber>
    </submittedName>
</protein>
<feature type="domain" description="AMP-binding enzyme C-terminal" evidence="6">
    <location>
        <begin position="565"/>
        <end position="640"/>
    </location>
</feature>
<dbReference type="RefSeq" id="WP_184934261.1">
    <property type="nucleotide sequence ID" value="NZ_JACHJV010000001.1"/>
</dbReference>
<dbReference type="EC" id="6.2.1.16" evidence="8"/>
<reference evidence="8 9" key="1">
    <citation type="submission" date="2020-08" db="EMBL/GenBank/DDBJ databases">
        <title>Sequencing the genomes of 1000 actinobacteria strains.</title>
        <authorList>
            <person name="Klenk H.-P."/>
        </authorList>
    </citation>
    <scope>NUCLEOTIDE SEQUENCE [LARGE SCALE GENOMIC DNA]</scope>
    <source>
        <strain evidence="8 9">DSM 41654</strain>
    </source>
</reference>
<accession>A0A7W7QYF2</accession>
<dbReference type="PANTHER" id="PTHR42921:SF1">
    <property type="entry name" value="ACETOACETYL-COA SYNTHETASE"/>
    <property type="match status" value="1"/>
</dbReference>
<evidence type="ECO:0000313" key="8">
    <source>
        <dbReference type="EMBL" id="MBB4922014.1"/>
    </source>
</evidence>
<dbReference type="Proteomes" id="UP000540506">
    <property type="component" value="Unassembled WGS sequence"/>
</dbReference>
<dbReference type="InterPro" id="IPR042099">
    <property type="entry name" value="ANL_N_sf"/>
</dbReference>
<evidence type="ECO:0000259" key="7">
    <source>
        <dbReference type="Pfam" id="PF16177"/>
    </source>
</evidence>
<evidence type="ECO:0000259" key="5">
    <source>
        <dbReference type="Pfam" id="PF00501"/>
    </source>
</evidence>
<dbReference type="AlphaFoldDB" id="A0A7W7QYF2"/>
<comment type="caution">
    <text evidence="8">The sequence shown here is derived from an EMBL/GenBank/DDBJ whole genome shotgun (WGS) entry which is preliminary data.</text>
</comment>
<dbReference type="EMBL" id="JACHJV010000001">
    <property type="protein sequence ID" value="MBB4922014.1"/>
    <property type="molecule type" value="Genomic_DNA"/>
</dbReference>
<keyword evidence="2 8" id="KW-0436">Ligase</keyword>
<proteinExistence type="inferred from homology"/>
<keyword evidence="3" id="KW-0547">Nucleotide-binding</keyword>
<dbReference type="InterPro" id="IPR025110">
    <property type="entry name" value="AMP-bd_C"/>
</dbReference>
<gene>
    <name evidence="8" type="ORF">FHR34_001007</name>
</gene>
<dbReference type="Pfam" id="PF13193">
    <property type="entry name" value="AMP-binding_C"/>
    <property type="match status" value="1"/>
</dbReference>
<dbReference type="InterPro" id="IPR020845">
    <property type="entry name" value="AMP-binding_CS"/>
</dbReference>
<dbReference type="Gene3D" id="3.40.50.12780">
    <property type="entry name" value="N-terminal domain of ligase-like"/>
    <property type="match status" value="1"/>
</dbReference>
<feature type="domain" description="AMP-dependent synthetase/ligase" evidence="5">
    <location>
        <begin position="118"/>
        <end position="498"/>
    </location>
</feature>
<dbReference type="InterPro" id="IPR045851">
    <property type="entry name" value="AMP-bd_C_sf"/>
</dbReference>
<dbReference type="InterPro" id="IPR005914">
    <property type="entry name" value="Acac_CoA_synth"/>
</dbReference>
<organism evidence="8 9">
    <name type="scientific">Kitasatospora kifunensis</name>
    <name type="common">Streptomyces kifunensis</name>
    <dbReference type="NCBI Taxonomy" id="58351"/>
    <lineage>
        <taxon>Bacteria</taxon>
        <taxon>Bacillati</taxon>
        <taxon>Actinomycetota</taxon>
        <taxon>Actinomycetes</taxon>
        <taxon>Kitasatosporales</taxon>
        <taxon>Streptomycetaceae</taxon>
        <taxon>Kitasatospora</taxon>
    </lineage>
</organism>